<evidence type="ECO:0000256" key="1">
    <source>
        <dbReference type="ARBA" id="ARBA00004123"/>
    </source>
</evidence>
<name>A0A1X2IW51_9FUNG</name>
<dbReference type="InterPro" id="IPR057725">
    <property type="entry name" value="Ams2-SPT21_N"/>
</dbReference>
<gene>
    <name evidence="5" type="ORF">BCR42DRAFT_446994</name>
</gene>
<evidence type="ECO:0000259" key="4">
    <source>
        <dbReference type="Pfam" id="PF25823"/>
    </source>
</evidence>
<dbReference type="PROSITE" id="PS51542">
    <property type="entry name" value="FYRN"/>
    <property type="match status" value="1"/>
</dbReference>
<dbReference type="PANTHER" id="PTHR22715">
    <property type="entry name" value="TRANSFORMING GROWTH FACTOR BETA REGULATED GENE 1"/>
    <property type="match status" value="1"/>
</dbReference>
<dbReference type="InterPro" id="IPR003889">
    <property type="entry name" value="FYrich_C"/>
</dbReference>
<dbReference type="GO" id="GO:0051726">
    <property type="term" value="P:regulation of cell cycle"/>
    <property type="evidence" value="ECO:0007669"/>
    <property type="project" value="TreeGrafter"/>
</dbReference>
<accession>A0A1X2IW51</accession>
<protein>
    <submittedName>
        <fullName evidence="5">F/Y-rich N-terminus-domain-containing protein</fullName>
    </submittedName>
</protein>
<evidence type="ECO:0000256" key="3">
    <source>
        <dbReference type="SAM" id="MobiDB-lite"/>
    </source>
</evidence>
<dbReference type="STRING" id="90262.A0A1X2IW51"/>
<dbReference type="SMART" id="SM00541">
    <property type="entry name" value="FYRN"/>
    <property type="match status" value="1"/>
</dbReference>
<dbReference type="PANTHER" id="PTHR22715:SF0">
    <property type="entry name" value="TRANSFORMING GROWTH FACTOR BETA REGULATOR 1"/>
    <property type="match status" value="1"/>
</dbReference>
<dbReference type="PROSITE" id="PS51543">
    <property type="entry name" value="FYRC"/>
    <property type="match status" value="1"/>
</dbReference>
<dbReference type="GO" id="GO:0005634">
    <property type="term" value="C:nucleus"/>
    <property type="evidence" value="ECO:0007669"/>
    <property type="project" value="UniProtKB-SubCell"/>
</dbReference>
<feature type="region of interest" description="Disordered" evidence="3">
    <location>
        <begin position="323"/>
        <end position="345"/>
    </location>
</feature>
<dbReference type="EMBL" id="MCGE01000003">
    <property type="protein sequence ID" value="ORZ23295.1"/>
    <property type="molecule type" value="Genomic_DNA"/>
</dbReference>
<evidence type="ECO:0000256" key="2">
    <source>
        <dbReference type="ARBA" id="ARBA00023242"/>
    </source>
</evidence>
<evidence type="ECO:0000313" key="5">
    <source>
        <dbReference type="EMBL" id="ORZ23295.1"/>
    </source>
</evidence>
<feature type="region of interest" description="Disordered" evidence="3">
    <location>
        <begin position="216"/>
        <end position="244"/>
    </location>
</feature>
<evidence type="ECO:0000313" key="6">
    <source>
        <dbReference type="Proteomes" id="UP000193560"/>
    </source>
</evidence>
<comment type="subcellular location">
    <subcellularLocation>
        <location evidence="1">Nucleus</location>
    </subcellularLocation>
</comment>
<reference evidence="5 6" key="1">
    <citation type="submission" date="2016-07" db="EMBL/GenBank/DDBJ databases">
        <title>Pervasive Adenine N6-methylation of Active Genes in Fungi.</title>
        <authorList>
            <consortium name="DOE Joint Genome Institute"/>
            <person name="Mondo S.J."/>
            <person name="Dannebaum R.O."/>
            <person name="Kuo R.C."/>
            <person name="Labutti K."/>
            <person name="Haridas S."/>
            <person name="Kuo A."/>
            <person name="Salamov A."/>
            <person name="Ahrendt S.R."/>
            <person name="Lipzen A."/>
            <person name="Sullivan W."/>
            <person name="Andreopoulos W.B."/>
            <person name="Clum A."/>
            <person name="Lindquist E."/>
            <person name="Daum C."/>
            <person name="Ramamoorthy G.K."/>
            <person name="Gryganskyi A."/>
            <person name="Culley D."/>
            <person name="Magnuson J.K."/>
            <person name="James T.Y."/>
            <person name="O'Malley M.A."/>
            <person name="Stajich J.E."/>
            <person name="Spatafora J.W."/>
            <person name="Visel A."/>
            <person name="Grigoriev I.V."/>
        </authorList>
    </citation>
    <scope>NUCLEOTIDE SEQUENCE [LARGE SCALE GENOMIC DNA]</scope>
    <source>
        <strain evidence="5 6">NRRL 1336</strain>
    </source>
</reference>
<sequence>MSKPEVNLINRRDIKVKVFYSFQGSPTICLCSYRTSLAHGKSQSIVDIPLRTCLQNLCTSSPDILLQSDKDCAVYSAHFLSLANSGNGKDFIWEGHGLLSWILEEQFYANHSIDGKLYKHHVEVQLELHQTRRMSKSDYYDALTKCTMNPSENNHYHVPSLDRLSTHISHNSTALTSIPHTSSNEKEDTQLPPLLFHANANNIITKLPDSTRKRKCLMSGNTCPPSDPISASDNSNDDNHWSKLPRTTSPTLEFKAISAIFPLSPIAATLAPPSQASSSLSSSSSSPASLSSATTAAIVAAPPMSISSSSSAPNVLSTFTTTITTTNGRRKKRDTKPPNTSDVRTFTKVDQDKDGKYCLPVEIDSWTVYSLGYVVYDRPAFHNQRYIYPVGYKVKKWYRSMIDPKSDTQYVCEILDGGQEPVFRLEADDNPGKSYTGPTPTTVWTIAVREAFAIRNMDYGHNPVGPDFFGLRKNAIAKMIQDLPNADKCNNYIWQKFMAGNTSKPNKGRTPK</sequence>
<dbReference type="InterPro" id="IPR040092">
    <property type="entry name" value="TBRG1"/>
</dbReference>
<feature type="domain" description="Ams2/SPT21 N-terminal" evidence="4">
    <location>
        <begin position="11"/>
        <end position="121"/>
    </location>
</feature>
<dbReference type="Pfam" id="PF25823">
    <property type="entry name" value="Ams2-SPT21_N"/>
    <property type="match status" value="1"/>
</dbReference>
<feature type="compositionally biased region" description="Polar residues" evidence="3">
    <location>
        <begin position="219"/>
        <end position="234"/>
    </location>
</feature>
<proteinExistence type="predicted"/>
<keyword evidence="2" id="KW-0539">Nucleus</keyword>
<dbReference type="Pfam" id="PF05964">
    <property type="entry name" value="FYRN"/>
    <property type="match status" value="1"/>
</dbReference>
<dbReference type="OrthoDB" id="285793at2759"/>
<dbReference type="Pfam" id="PF05965">
    <property type="entry name" value="FYRC"/>
    <property type="match status" value="1"/>
</dbReference>
<dbReference type="InterPro" id="IPR003888">
    <property type="entry name" value="FYrich_N"/>
</dbReference>
<dbReference type="Proteomes" id="UP000193560">
    <property type="component" value="Unassembled WGS sequence"/>
</dbReference>
<dbReference type="AlphaFoldDB" id="A0A1X2IW51"/>
<dbReference type="Gene3D" id="3.30.160.360">
    <property type="match status" value="1"/>
</dbReference>
<keyword evidence="6" id="KW-1185">Reference proteome</keyword>
<organism evidence="5 6">
    <name type="scientific">Absidia repens</name>
    <dbReference type="NCBI Taxonomy" id="90262"/>
    <lineage>
        <taxon>Eukaryota</taxon>
        <taxon>Fungi</taxon>
        <taxon>Fungi incertae sedis</taxon>
        <taxon>Mucoromycota</taxon>
        <taxon>Mucoromycotina</taxon>
        <taxon>Mucoromycetes</taxon>
        <taxon>Mucorales</taxon>
        <taxon>Cunninghamellaceae</taxon>
        <taxon>Absidia</taxon>
    </lineage>
</organism>
<comment type="caution">
    <text evidence="5">The sequence shown here is derived from an EMBL/GenBank/DDBJ whole genome shotgun (WGS) entry which is preliminary data.</text>
</comment>